<dbReference type="AlphaFoldDB" id="A0A4Y2SN13"/>
<gene>
    <name evidence="2" type="ORF">AVEN_132954_1</name>
    <name evidence="3" type="ORF">AVEN_173437_1</name>
    <name evidence="5" type="ORF">AVEN_2368_1</name>
    <name evidence="4" type="ORF">AVEN_265563_1</name>
</gene>
<dbReference type="SUPFAM" id="SSF56219">
    <property type="entry name" value="DNase I-like"/>
    <property type="match status" value="1"/>
</dbReference>
<dbReference type="EMBL" id="BGPR01022834">
    <property type="protein sequence ID" value="GBN89537.1"/>
    <property type="molecule type" value="Genomic_DNA"/>
</dbReference>
<evidence type="ECO:0000313" key="4">
    <source>
        <dbReference type="EMBL" id="GBN89531.1"/>
    </source>
</evidence>
<reference evidence="5 6" key="1">
    <citation type="journal article" date="2019" name="Sci. Rep.">
        <title>Orb-weaving spider Araneus ventricosus genome elucidates the spidroin gene catalogue.</title>
        <authorList>
            <person name="Kono N."/>
            <person name="Nakamura H."/>
            <person name="Ohtoshi R."/>
            <person name="Moran D.A.P."/>
            <person name="Shinohara A."/>
            <person name="Yoshida Y."/>
            <person name="Fujiwara M."/>
            <person name="Mori M."/>
            <person name="Tomita M."/>
            <person name="Arakawa K."/>
        </authorList>
    </citation>
    <scope>NUCLEOTIDE SEQUENCE [LARGE SCALE GENOMIC DNA]</scope>
</reference>
<organism evidence="5 6">
    <name type="scientific">Araneus ventricosus</name>
    <name type="common">Orbweaver spider</name>
    <name type="synonym">Epeira ventricosa</name>
    <dbReference type="NCBI Taxonomy" id="182803"/>
    <lineage>
        <taxon>Eukaryota</taxon>
        <taxon>Metazoa</taxon>
        <taxon>Ecdysozoa</taxon>
        <taxon>Arthropoda</taxon>
        <taxon>Chelicerata</taxon>
        <taxon>Arachnida</taxon>
        <taxon>Araneae</taxon>
        <taxon>Araneomorphae</taxon>
        <taxon>Entelegynae</taxon>
        <taxon>Araneoidea</taxon>
        <taxon>Araneidae</taxon>
        <taxon>Araneus</taxon>
    </lineage>
</organism>
<dbReference type="GO" id="GO:0003824">
    <property type="term" value="F:catalytic activity"/>
    <property type="evidence" value="ECO:0007669"/>
    <property type="project" value="InterPro"/>
</dbReference>
<dbReference type="InterPro" id="IPR005135">
    <property type="entry name" value="Endo/exonuclease/phosphatase"/>
</dbReference>
<evidence type="ECO:0000313" key="2">
    <source>
        <dbReference type="EMBL" id="GBN87187.1"/>
    </source>
</evidence>
<dbReference type="Proteomes" id="UP000499080">
    <property type="component" value="Unassembled WGS sequence"/>
</dbReference>
<evidence type="ECO:0000313" key="5">
    <source>
        <dbReference type="EMBL" id="GBN89537.1"/>
    </source>
</evidence>
<accession>A0A4Y2SN13</accession>
<dbReference type="EMBL" id="BGPR01021694">
    <property type="protein sequence ID" value="GBN87211.1"/>
    <property type="molecule type" value="Genomic_DNA"/>
</dbReference>
<dbReference type="EMBL" id="BGPR01021677">
    <property type="protein sequence ID" value="GBN87187.1"/>
    <property type="molecule type" value="Genomic_DNA"/>
</dbReference>
<protein>
    <recommendedName>
        <fullName evidence="1">Endonuclease/exonuclease/phosphatase domain-containing protein</fullName>
    </recommendedName>
</protein>
<comment type="caution">
    <text evidence="5">The sequence shown here is derived from an EMBL/GenBank/DDBJ whole genome shotgun (WGS) entry which is preliminary data.</text>
</comment>
<evidence type="ECO:0000313" key="3">
    <source>
        <dbReference type="EMBL" id="GBN87211.1"/>
    </source>
</evidence>
<dbReference type="InterPro" id="IPR036691">
    <property type="entry name" value="Endo/exonu/phosph_ase_sf"/>
</dbReference>
<feature type="domain" description="Endonuclease/exonuclease/phosphatase" evidence="1">
    <location>
        <begin position="5"/>
        <end position="88"/>
    </location>
</feature>
<name>A0A4Y2SN13_ARAVE</name>
<dbReference type="EMBL" id="BGPR01022829">
    <property type="protein sequence ID" value="GBN89531.1"/>
    <property type="molecule type" value="Genomic_DNA"/>
</dbReference>
<dbReference type="Gene3D" id="3.60.10.10">
    <property type="entry name" value="Endonuclease/exonuclease/phosphatase"/>
    <property type="match status" value="1"/>
</dbReference>
<sequence length="88" mass="10205">MNGEEYLISGDFNAHSQRWSHIDGDSRGKQLQEFIAENHIFLLNNSDFPLTFEHNSRQGWPDLTMVSSHSLAAICEFYVLEEETYSDH</sequence>
<keyword evidence="6" id="KW-1185">Reference proteome</keyword>
<dbReference type="Pfam" id="PF14529">
    <property type="entry name" value="Exo_endo_phos_2"/>
    <property type="match status" value="1"/>
</dbReference>
<evidence type="ECO:0000259" key="1">
    <source>
        <dbReference type="Pfam" id="PF14529"/>
    </source>
</evidence>
<dbReference type="OrthoDB" id="6437038at2759"/>
<proteinExistence type="predicted"/>
<evidence type="ECO:0000313" key="6">
    <source>
        <dbReference type="Proteomes" id="UP000499080"/>
    </source>
</evidence>